<comment type="similarity">
    <text evidence="5">Belongs to the glutamate--cysteine ligase type 2 family. EgtA subfamily.</text>
</comment>
<keyword evidence="1 5" id="KW-0436">Ligase</keyword>
<dbReference type="InterPro" id="IPR006336">
    <property type="entry name" value="GCS2"/>
</dbReference>
<dbReference type="Proteomes" id="UP000824109">
    <property type="component" value="Unassembled WGS sequence"/>
</dbReference>
<evidence type="ECO:0000313" key="7">
    <source>
        <dbReference type="Proteomes" id="UP000824109"/>
    </source>
</evidence>
<dbReference type="EC" id="6.3.2.2" evidence="5"/>
<evidence type="ECO:0000313" key="6">
    <source>
        <dbReference type="EMBL" id="HIU56811.1"/>
    </source>
</evidence>
<dbReference type="PIRSF" id="PIRSF017901">
    <property type="entry name" value="GCL"/>
    <property type="match status" value="1"/>
</dbReference>
<sequence length="410" mass="45619">MTNTERIAEYIAGGCTDKRQLGVEIEHFAVKDDLSQVPYSGGINDILKSLSVYYPEREYSMGELIALYDDEASITIEPAGQIEISIKPCCQVPDIDRIYKKFLDRAEPILKERGMRLINLGYTPRSNAGSEELIPKTRYELMDKYFKSTGTMGRNMMRATASTQVSIDFSDETDCVKKLRTANLLTPVFSLMTDNAPFFEGKRCAGRMLRTKIWDNVDPARCGTVPGLFDDDFGFMRYAEYIYNSPPILIMTENGAVYTGSTPASEIFRGRELTGAQTEHLLSMFFPDVRLKRYIEIRPADSMPREYAMGYAALIKAIFVTDAVPCLPDGLGEDDIARAKTELSEKGFEGSIYGMPVSALIDNMLDKAEKALGADDKKHLAPLAAAARKGRSVYEDAAMKGIYNELSAGI</sequence>
<dbReference type="SUPFAM" id="SSF55931">
    <property type="entry name" value="Glutamine synthetase/guanido kinase"/>
    <property type="match status" value="1"/>
</dbReference>
<dbReference type="GO" id="GO:0005524">
    <property type="term" value="F:ATP binding"/>
    <property type="evidence" value="ECO:0007669"/>
    <property type="project" value="UniProtKB-UniRule"/>
</dbReference>
<evidence type="ECO:0000256" key="4">
    <source>
        <dbReference type="ARBA" id="ARBA00048819"/>
    </source>
</evidence>
<keyword evidence="2 5" id="KW-0547">Nucleotide-binding</keyword>
<evidence type="ECO:0000256" key="3">
    <source>
        <dbReference type="ARBA" id="ARBA00022840"/>
    </source>
</evidence>
<dbReference type="GO" id="GO:0006750">
    <property type="term" value="P:glutathione biosynthetic process"/>
    <property type="evidence" value="ECO:0007669"/>
    <property type="project" value="UniProtKB-UniRule"/>
</dbReference>
<dbReference type="InterPro" id="IPR014746">
    <property type="entry name" value="Gln_synth/guanido_kin_cat_dom"/>
</dbReference>
<comment type="caution">
    <text evidence="6">The sequence shown here is derived from an EMBL/GenBank/DDBJ whole genome shotgun (WGS) entry which is preliminary data.</text>
</comment>
<dbReference type="EMBL" id="DVNB01000032">
    <property type="protein sequence ID" value="HIU56811.1"/>
    <property type="molecule type" value="Genomic_DNA"/>
</dbReference>
<protein>
    <recommendedName>
        <fullName evidence="5">Glutamate--cysteine ligase</fullName>
        <ecNumber evidence="5">6.3.2.2</ecNumber>
    </recommendedName>
</protein>
<accession>A0A9D1SE63</accession>
<reference evidence="6" key="1">
    <citation type="submission" date="2020-10" db="EMBL/GenBank/DDBJ databases">
        <authorList>
            <person name="Gilroy R."/>
        </authorList>
    </citation>
    <scope>NUCLEOTIDE SEQUENCE</scope>
    <source>
        <strain evidence="6">USAMLcec3-3695</strain>
    </source>
</reference>
<dbReference type="GO" id="GO:0004357">
    <property type="term" value="F:glutamate-cysteine ligase activity"/>
    <property type="evidence" value="ECO:0007669"/>
    <property type="project" value="UniProtKB-UniRule"/>
</dbReference>
<dbReference type="Pfam" id="PF04107">
    <property type="entry name" value="GCS2"/>
    <property type="match status" value="1"/>
</dbReference>
<organism evidence="6 7">
    <name type="scientific">Candidatus Ornithomonoglobus merdipullorum</name>
    <dbReference type="NCBI Taxonomy" id="2840895"/>
    <lineage>
        <taxon>Bacteria</taxon>
        <taxon>Bacillati</taxon>
        <taxon>Bacillota</taxon>
        <taxon>Clostridia</taxon>
        <taxon>Candidatus Ornithomonoglobus</taxon>
    </lineage>
</organism>
<dbReference type="AlphaFoldDB" id="A0A9D1SE63"/>
<evidence type="ECO:0000256" key="1">
    <source>
        <dbReference type="ARBA" id="ARBA00022598"/>
    </source>
</evidence>
<dbReference type="InterPro" id="IPR035434">
    <property type="entry name" value="GCL_bact_plant"/>
</dbReference>
<evidence type="ECO:0000256" key="5">
    <source>
        <dbReference type="PIRNR" id="PIRNR017901"/>
    </source>
</evidence>
<dbReference type="PANTHER" id="PTHR34378">
    <property type="entry name" value="GLUTAMATE--CYSTEINE LIGASE, CHLOROPLASTIC"/>
    <property type="match status" value="1"/>
</dbReference>
<keyword evidence="3 5" id="KW-0067">ATP-binding</keyword>
<proteinExistence type="inferred from homology"/>
<dbReference type="PANTHER" id="PTHR34378:SF1">
    <property type="entry name" value="GLUTAMATE--CYSTEINE LIGASE, CHLOROPLASTIC"/>
    <property type="match status" value="1"/>
</dbReference>
<gene>
    <name evidence="6" type="ORF">IAA61_03235</name>
</gene>
<name>A0A9D1SE63_9FIRM</name>
<evidence type="ECO:0000256" key="2">
    <source>
        <dbReference type="ARBA" id="ARBA00022741"/>
    </source>
</evidence>
<comment type="function">
    <text evidence="5">Catalyzes the synthesis of gamma-glutamylcysteine (gamma-GC).</text>
</comment>
<comment type="catalytic activity">
    <reaction evidence="4 5">
        <text>L-cysteine + L-glutamate + ATP = gamma-L-glutamyl-L-cysteine + ADP + phosphate + H(+)</text>
        <dbReference type="Rhea" id="RHEA:13285"/>
        <dbReference type="ChEBI" id="CHEBI:15378"/>
        <dbReference type="ChEBI" id="CHEBI:29985"/>
        <dbReference type="ChEBI" id="CHEBI:30616"/>
        <dbReference type="ChEBI" id="CHEBI:35235"/>
        <dbReference type="ChEBI" id="CHEBI:43474"/>
        <dbReference type="ChEBI" id="CHEBI:58173"/>
        <dbReference type="ChEBI" id="CHEBI:456216"/>
        <dbReference type="EC" id="6.3.2.2"/>
    </reaction>
</comment>
<dbReference type="Gene3D" id="3.30.590.20">
    <property type="match status" value="1"/>
</dbReference>
<reference evidence="6" key="2">
    <citation type="journal article" date="2021" name="PeerJ">
        <title>Extensive microbial diversity within the chicken gut microbiome revealed by metagenomics and culture.</title>
        <authorList>
            <person name="Gilroy R."/>
            <person name="Ravi A."/>
            <person name="Getino M."/>
            <person name="Pursley I."/>
            <person name="Horton D.L."/>
            <person name="Alikhan N.F."/>
            <person name="Baker D."/>
            <person name="Gharbi K."/>
            <person name="Hall N."/>
            <person name="Watson M."/>
            <person name="Adriaenssens E.M."/>
            <person name="Foster-Nyarko E."/>
            <person name="Jarju S."/>
            <person name="Secka A."/>
            <person name="Antonio M."/>
            <person name="Oren A."/>
            <person name="Chaudhuri R.R."/>
            <person name="La Ragione R."/>
            <person name="Hildebrand F."/>
            <person name="Pallen M.J."/>
        </authorList>
    </citation>
    <scope>NUCLEOTIDE SEQUENCE</scope>
    <source>
        <strain evidence="6">USAMLcec3-3695</strain>
    </source>
</reference>